<evidence type="ECO:0008006" key="4">
    <source>
        <dbReference type="Google" id="ProtNLM"/>
    </source>
</evidence>
<dbReference type="OrthoDB" id="2405944at2759"/>
<protein>
    <recommendedName>
        <fullName evidence="4">Sulfotransferase domain-containing protein</fullName>
    </recommendedName>
</protein>
<dbReference type="PANTHER" id="PTHR48419">
    <property type="entry name" value="SULFOTRANSFERASE DOMAIN-CONTAINING PROTEIN"/>
    <property type="match status" value="1"/>
</dbReference>
<dbReference type="PANTHER" id="PTHR48419:SF1">
    <property type="entry name" value="SULFOTRANSFERASE DOMAIN-CONTAINING PROTEIN"/>
    <property type="match status" value="1"/>
</dbReference>
<dbReference type="InterPro" id="IPR027417">
    <property type="entry name" value="P-loop_NTPase"/>
</dbReference>
<evidence type="ECO:0000313" key="2">
    <source>
        <dbReference type="EMBL" id="QIW96355.1"/>
    </source>
</evidence>
<dbReference type="AlphaFoldDB" id="A0A6H0XNU7"/>
<name>A0A6H0XNU7_9PEZI</name>
<dbReference type="Proteomes" id="UP000503462">
    <property type="component" value="Chromosome 1"/>
</dbReference>
<dbReference type="Pfam" id="PF19798">
    <property type="entry name" value="Sulfotransfer_5"/>
    <property type="match status" value="1"/>
</dbReference>
<sequence>MPRKRRGSDDPIYSRATPTEVHEWDRAYQRATVIESAFRLVRHWDMRYWVGPPGGKANGAGQLEGHVWRPALVLMDAQQTAFGHEISEWSCKELHKELYKPWLYVGFDPSGDTKELPKIMLLIHLDDNKRALIAILPMCLTSTDESVSGRRPMDVQTGYDIPRELRKHREVLENNFWSSHNSKDTLMSTRLSLSTVYGMTAAGKDRRVRIGGDTNENEIKHLVQRSRNGPPTPRRGDFRGFLTAQGNIRRNDNRDSRREALPSNLERAFGPQPFYVRVTKLTFRDESGRFHIVTHDRQFVSEDAGARLLRNFNPRTLHCIHEPFGDAFYYGPERLSPRYENDEKARQASGYAASTYKTIIDRIEREGADGKRVFIKDITHYLFPPHQQSPQIAPSLEHIKRGVGTSGLSIDHADEQSNSVNGTAKTNSPPFPYSTHSEPGNPTVIPQALLEQFHFTFLIRHPNSSIPSYYRCCVPPLVERTGFADFDPAEAGYDEVRRFFDYCRKAGFVGSSVAGQDASNGAKKGVEICVIDADDLLDNPEGILKKYCQSVGLDFSPSMLQWDDEELQKNAKTVFEKWDGFHDDAINSKDLKARAHKKAPKTDEQHYAEWKEKYGVEGADTIKKTVAATVGDYEYLKQFAIKA</sequence>
<proteinExistence type="predicted"/>
<reference evidence="2 3" key="1">
    <citation type="journal article" date="2016" name="Sci. Rep.">
        <title>Peltaster fructicola genome reveals evolution from an invasive phytopathogen to an ectophytic parasite.</title>
        <authorList>
            <person name="Xu C."/>
            <person name="Chen H."/>
            <person name="Gleason M.L."/>
            <person name="Xu J.R."/>
            <person name="Liu H."/>
            <person name="Zhang R."/>
            <person name="Sun G."/>
        </authorList>
    </citation>
    <scope>NUCLEOTIDE SEQUENCE [LARGE SCALE GENOMIC DNA]</scope>
    <source>
        <strain evidence="2 3">LNHT1506</strain>
    </source>
</reference>
<gene>
    <name evidence="2" type="ORF">AMS68_001873</name>
</gene>
<dbReference type="SUPFAM" id="SSF52540">
    <property type="entry name" value="P-loop containing nucleoside triphosphate hydrolases"/>
    <property type="match status" value="1"/>
</dbReference>
<accession>A0A6H0XNU7</accession>
<evidence type="ECO:0000256" key="1">
    <source>
        <dbReference type="SAM" id="MobiDB-lite"/>
    </source>
</evidence>
<dbReference type="Gene3D" id="3.40.50.300">
    <property type="entry name" value="P-loop containing nucleotide triphosphate hydrolases"/>
    <property type="match status" value="1"/>
</dbReference>
<feature type="region of interest" description="Disordered" evidence="1">
    <location>
        <begin position="406"/>
        <end position="440"/>
    </location>
</feature>
<organism evidence="2 3">
    <name type="scientific">Peltaster fructicola</name>
    <dbReference type="NCBI Taxonomy" id="286661"/>
    <lineage>
        <taxon>Eukaryota</taxon>
        <taxon>Fungi</taxon>
        <taxon>Dikarya</taxon>
        <taxon>Ascomycota</taxon>
        <taxon>Pezizomycotina</taxon>
        <taxon>Dothideomycetes</taxon>
        <taxon>Dothideomycetes incertae sedis</taxon>
        <taxon>Peltaster</taxon>
    </lineage>
</organism>
<dbReference type="InterPro" id="IPR053226">
    <property type="entry name" value="Pyrrolopyrazine_biosynth_F"/>
</dbReference>
<dbReference type="EMBL" id="CP051139">
    <property type="protein sequence ID" value="QIW96355.1"/>
    <property type="molecule type" value="Genomic_DNA"/>
</dbReference>
<evidence type="ECO:0000313" key="3">
    <source>
        <dbReference type="Proteomes" id="UP000503462"/>
    </source>
</evidence>
<feature type="compositionally biased region" description="Polar residues" evidence="1">
    <location>
        <begin position="416"/>
        <end position="440"/>
    </location>
</feature>
<keyword evidence="3" id="KW-1185">Reference proteome</keyword>